<dbReference type="EMBL" id="BMWG01000018">
    <property type="protein sequence ID" value="GGZ49058.1"/>
    <property type="molecule type" value="Genomic_DNA"/>
</dbReference>
<sequence>MQGPPRGRAGTVPDGESGTETGMPLPDDGHTGARIKEQRKLARTSPRASAPRPARPRAGDDAGGVTAGPRG</sequence>
<reference evidence="2" key="2">
    <citation type="submission" date="2020-09" db="EMBL/GenBank/DDBJ databases">
        <authorList>
            <person name="Sun Q."/>
            <person name="Ohkuma M."/>
        </authorList>
    </citation>
    <scope>NUCLEOTIDE SEQUENCE</scope>
    <source>
        <strain evidence="2">JCM 4988</strain>
    </source>
</reference>
<organism evidence="2 3">
    <name type="scientific">Streptomyces inusitatus</name>
    <dbReference type="NCBI Taxonomy" id="68221"/>
    <lineage>
        <taxon>Bacteria</taxon>
        <taxon>Bacillati</taxon>
        <taxon>Actinomycetota</taxon>
        <taxon>Actinomycetes</taxon>
        <taxon>Kitasatosporales</taxon>
        <taxon>Streptomycetaceae</taxon>
        <taxon>Streptomyces</taxon>
    </lineage>
</organism>
<protein>
    <submittedName>
        <fullName evidence="2">Uncharacterized protein</fullName>
    </submittedName>
</protein>
<evidence type="ECO:0000256" key="1">
    <source>
        <dbReference type="SAM" id="MobiDB-lite"/>
    </source>
</evidence>
<comment type="caution">
    <text evidence="2">The sequence shown here is derived from an EMBL/GenBank/DDBJ whole genome shotgun (WGS) entry which is preliminary data.</text>
</comment>
<dbReference type="AlphaFoldDB" id="A0A918QH16"/>
<dbReference type="Proteomes" id="UP000630936">
    <property type="component" value="Unassembled WGS sequence"/>
</dbReference>
<reference evidence="2" key="1">
    <citation type="journal article" date="2014" name="Int. J. Syst. Evol. Microbiol.">
        <title>Complete genome sequence of Corynebacterium casei LMG S-19264T (=DSM 44701T), isolated from a smear-ripened cheese.</title>
        <authorList>
            <consortium name="US DOE Joint Genome Institute (JGI-PGF)"/>
            <person name="Walter F."/>
            <person name="Albersmeier A."/>
            <person name="Kalinowski J."/>
            <person name="Ruckert C."/>
        </authorList>
    </citation>
    <scope>NUCLEOTIDE SEQUENCE</scope>
    <source>
        <strain evidence="2">JCM 4988</strain>
    </source>
</reference>
<accession>A0A918QH16</accession>
<feature type="compositionally biased region" description="Basic and acidic residues" evidence="1">
    <location>
        <begin position="27"/>
        <end position="40"/>
    </location>
</feature>
<evidence type="ECO:0000313" key="3">
    <source>
        <dbReference type="Proteomes" id="UP000630936"/>
    </source>
</evidence>
<proteinExistence type="predicted"/>
<evidence type="ECO:0000313" key="2">
    <source>
        <dbReference type="EMBL" id="GGZ49058.1"/>
    </source>
</evidence>
<feature type="region of interest" description="Disordered" evidence="1">
    <location>
        <begin position="1"/>
        <end position="71"/>
    </location>
</feature>
<feature type="compositionally biased region" description="Gly residues" evidence="1">
    <location>
        <begin position="61"/>
        <end position="71"/>
    </location>
</feature>
<feature type="compositionally biased region" description="Low complexity" evidence="1">
    <location>
        <begin position="43"/>
        <end position="52"/>
    </location>
</feature>
<name>A0A918QH16_9ACTN</name>
<gene>
    <name evidence="2" type="ORF">GCM10010387_49340</name>
</gene>
<keyword evidence="3" id="KW-1185">Reference proteome</keyword>